<accession>M1CY72</accession>
<evidence type="ECO:0000259" key="1">
    <source>
        <dbReference type="Pfam" id="PF24758"/>
    </source>
</evidence>
<dbReference type="EnsemblPlants" id="PGSC0003DMT400077317">
    <property type="protein sequence ID" value="PGSC0003DMT400077317"/>
    <property type="gene ID" value="PGSC0003DMG400030072"/>
</dbReference>
<sequence length="430" mass="49724">MRNAWTSDVDTISNLPCNVLDGILGCLPWKDAVKTSILSKDWRYKWVTRQELDFNDEFFKSFKQDEEAKRIIYQVLLVHQGPILKFRLCRITSCPDIDHWMHFLSKKNVQEFTLHVSLGNKYHSPHHLFTFQQLRFLELQDCLFHPPLGFKGFEKLINLDLVRVTFDPSIFTNLISKSPLLERLRLRCCTNLDILEIDAANLKFYEFIGKTKSISFRNAPMLEKVTVAILGRRLLTDTSPVCSNFPKFFYYMPSLLELEICGTILEYLIKGGLPESPPTALNNIKSLIISSMSLINAEVVSSAIYLITSCPKLQDLTIDFYPVGDIVEPVVQLLRAQSSSYGVVKLQRVRVNMFTGLEMEMEFMKFILASALVLEEIFIWNCTCFLFRSCKQMIDEMKEFRRASPNVEFTFEEIGMEGGSYEREEVMEVP</sequence>
<protein>
    <submittedName>
        <fullName evidence="2">Ubiquitin-protein ligase</fullName>
    </submittedName>
</protein>
<organism evidence="2 3">
    <name type="scientific">Solanum tuberosum</name>
    <name type="common">Potato</name>
    <dbReference type="NCBI Taxonomy" id="4113"/>
    <lineage>
        <taxon>Eukaryota</taxon>
        <taxon>Viridiplantae</taxon>
        <taxon>Streptophyta</taxon>
        <taxon>Embryophyta</taxon>
        <taxon>Tracheophyta</taxon>
        <taxon>Spermatophyta</taxon>
        <taxon>Magnoliopsida</taxon>
        <taxon>eudicotyledons</taxon>
        <taxon>Gunneridae</taxon>
        <taxon>Pentapetalae</taxon>
        <taxon>asterids</taxon>
        <taxon>lamiids</taxon>
        <taxon>Solanales</taxon>
        <taxon>Solanaceae</taxon>
        <taxon>Solanoideae</taxon>
        <taxon>Solaneae</taxon>
        <taxon>Solanum</taxon>
    </lineage>
</organism>
<name>M1CY72_SOLTU</name>
<gene>
    <name evidence="2" type="primary">LOC102578192</name>
</gene>
<dbReference type="Proteomes" id="UP000011115">
    <property type="component" value="Unassembled WGS sequence"/>
</dbReference>
<dbReference type="InterPro" id="IPR055411">
    <property type="entry name" value="LRR_FXL15/At3g58940/PEG3-like"/>
</dbReference>
<keyword evidence="3" id="KW-1185">Reference proteome</keyword>
<dbReference type="PANTHER" id="PTHR31639:SF199">
    <property type="entry name" value="FBD DOMAIN-CONTAINING PROTEIN"/>
    <property type="match status" value="1"/>
</dbReference>
<dbReference type="InterPro" id="IPR036047">
    <property type="entry name" value="F-box-like_dom_sf"/>
</dbReference>
<dbReference type="InterPro" id="IPR032675">
    <property type="entry name" value="LRR_dom_sf"/>
</dbReference>
<dbReference type="ExpressionAtlas" id="M1CY72">
    <property type="expression patterns" value="baseline"/>
</dbReference>
<evidence type="ECO:0000313" key="2">
    <source>
        <dbReference type="EnsemblPlants" id="PGSC0003DMT400077317"/>
    </source>
</evidence>
<evidence type="ECO:0000313" key="3">
    <source>
        <dbReference type="Proteomes" id="UP000011115"/>
    </source>
</evidence>
<dbReference type="SUPFAM" id="SSF81383">
    <property type="entry name" value="F-box domain"/>
    <property type="match status" value="1"/>
</dbReference>
<proteinExistence type="predicted"/>
<dbReference type="OrthoDB" id="1274461at2759"/>
<dbReference type="PANTHER" id="PTHR31639">
    <property type="entry name" value="F-BOX PROTEIN-LIKE"/>
    <property type="match status" value="1"/>
</dbReference>
<feature type="domain" description="F-box/LRR-repeat protein 15/At3g58940/PEG3-like LRR" evidence="1">
    <location>
        <begin position="97"/>
        <end position="318"/>
    </location>
</feature>
<dbReference type="Gene3D" id="3.80.10.10">
    <property type="entry name" value="Ribonuclease Inhibitor"/>
    <property type="match status" value="1"/>
</dbReference>
<reference evidence="3" key="1">
    <citation type="journal article" date="2011" name="Nature">
        <title>Genome sequence and analysis of the tuber crop potato.</title>
        <authorList>
            <consortium name="The Potato Genome Sequencing Consortium"/>
        </authorList>
    </citation>
    <scope>NUCLEOTIDE SEQUENCE [LARGE SCALE GENOMIC DNA]</scope>
    <source>
        <strain evidence="3">cv. DM1-3 516 R44</strain>
    </source>
</reference>
<dbReference type="Gramene" id="PGSC0003DMT400077317">
    <property type="protein sequence ID" value="PGSC0003DMT400077317"/>
    <property type="gene ID" value="PGSC0003DMG400030072"/>
</dbReference>
<dbReference type="AlphaFoldDB" id="M1CY72"/>
<dbReference type="SUPFAM" id="SSF52047">
    <property type="entry name" value="RNI-like"/>
    <property type="match status" value="1"/>
</dbReference>
<dbReference type="HOGENOM" id="CLU_010721_0_1_1"/>
<dbReference type="Pfam" id="PF24758">
    <property type="entry name" value="LRR_At5g56370"/>
    <property type="match status" value="1"/>
</dbReference>
<reference evidence="2" key="2">
    <citation type="submission" date="2015-06" db="UniProtKB">
        <authorList>
            <consortium name="EnsemblPlants"/>
        </authorList>
    </citation>
    <scope>IDENTIFICATION</scope>
    <source>
        <strain evidence="2">DM1-3 516 R44</strain>
    </source>
</reference>